<keyword evidence="8" id="KW-1185">Reference proteome</keyword>
<dbReference type="Proteomes" id="UP000216885">
    <property type="component" value="Unassembled WGS sequence"/>
</dbReference>
<dbReference type="SUPFAM" id="SSF47741">
    <property type="entry name" value="CO dehydrogenase ISP C-domain like"/>
    <property type="match status" value="1"/>
</dbReference>
<organism evidence="7 8">
    <name type="scientific">Bordetella genomosp. 4</name>
    <dbReference type="NCBI Taxonomy" id="463044"/>
    <lineage>
        <taxon>Bacteria</taxon>
        <taxon>Pseudomonadati</taxon>
        <taxon>Pseudomonadota</taxon>
        <taxon>Betaproteobacteria</taxon>
        <taxon>Burkholderiales</taxon>
        <taxon>Alcaligenaceae</taxon>
        <taxon>Bordetella</taxon>
    </lineage>
</organism>
<protein>
    <submittedName>
        <fullName evidence="7">Ferredoxin</fullName>
    </submittedName>
</protein>
<dbReference type="GO" id="GO:0051537">
    <property type="term" value="F:2 iron, 2 sulfur cluster binding"/>
    <property type="evidence" value="ECO:0007669"/>
    <property type="project" value="UniProtKB-KW"/>
</dbReference>
<dbReference type="Pfam" id="PF00111">
    <property type="entry name" value="Fer2"/>
    <property type="match status" value="1"/>
</dbReference>
<keyword evidence="3" id="KW-0560">Oxidoreductase</keyword>
<evidence type="ECO:0000256" key="3">
    <source>
        <dbReference type="ARBA" id="ARBA00023002"/>
    </source>
</evidence>
<dbReference type="Gene3D" id="1.10.150.120">
    <property type="entry name" value="[2Fe-2S]-binding domain"/>
    <property type="match status" value="1"/>
</dbReference>
<keyword evidence="4" id="KW-0408">Iron</keyword>
<dbReference type="AlphaFoldDB" id="A0A261TPM6"/>
<dbReference type="SUPFAM" id="SSF54292">
    <property type="entry name" value="2Fe-2S ferredoxin-like"/>
    <property type="match status" value="1"/>
</dbReference>
<dbReference type="GO" id="GO:0016491">
    <property type="term" value="F:oxidoreductase activity"/>
    <property type="evidence" value="ECO:0007669"/>
    <property type="project" value="UniProtKB-KW"/>
</dbReference>
<evidence type="ECO:0000259" key="6">
    <source>
        <dbReference type="PROSITE" id="PS51085"/>
    </source>
</evidence>
<evidence type="ECO:0000256" key="2">
    <source>
        <dbReference type="ARBA" id="ARBA00022723"/>
    </source>
</evidence>
<evidence type="ECO:0000256" key="1">
    <source>
        <dbReference type="ARBA" id="ARBA00022714"/>
    </source>
</evidence>
<evidence type="ECO:0000256" key="4">
    <source>
        <dbReference type="ARBA" id="ARBA00023004"/>
    </source>
</evidence>
<dbReference type="InterPro" id="IPR012675">
    <property type="entry name" value="Beta-grasp_dom_sf"/>
</dbReference>
<dbReference type="GO" id="GO:0046872">
    <property type="term" value="F:metal ion binding"/>
    <property type="evidence" value="ECO:0007669"/>
    <property type="project" value="UniProtKB-KW"/>
</dbReference>
<evidence type="ECO:0000313" key="8">
    <source>
        <dbReference type="Proteomes" id="UP000216885"/>
    </source>
</evidence>
<dbReference type="Gene3D" id="3.10.20.30">
    <property type="match status" value="1"/>
</dbReference>
<dbReference type="InterPro" id="IPR001041">
    <property type="entry name" value="2Fe-2S_ferredoxin-type"/>
</dbReference>
<feature type="domain" description="2Fe-2S ferredoxin-type" evidence="6">
    <location>
        <begin position="16"/>
        <end position="92"/>
    </location>
</feature>
<sequence length="181" mass="19110">MAYSSVSDAPFSAGSPVFRLLVNGREQAVQADPATPLLLVLRNDLELNGPKYGCGLGECGACTVLIDGVAARSCVIPLRGVGRREVTTLEGLGDQQCPGPTQQAFIECQAAQCGYCLNGMIMTVEALLRRCPDPTDSMLREELRHNLCRCGTHIEILQAAGRAAVLRGAAVTPPDSEGEAP</sequence>
<dbReference type="InterPro" id="IPR006058">
    <property type="entry name" value="2Fe2S_fd_BS"/>
</dbReference>
<keyword evidence="5" id="KW-0411">Iron-sulfur</keyword>
<comment type="caution">
    <text evidence="7">The sequence shown here is derived from an EMBL/GenBank/DDBJ whole genome shotgun (WGS) entry which is preliminary data.</text>
</comment>
<dbReference type="RefSeq" id="WP_094823699.1">
    <property type="nucleotide sequence ID" value="NZ_NEVO01000016.1"/>
</dbReference>
<dbReference type="EMBL" id="NEVQ01000022">
    <property type="protein sequence ID" value="OZI50970.1"/>
    <property type="molecule type" value="Genomic_DNA"/>
</dbReference>
<dbReference type="PANTHER" id="PTHR44379:SF6">
    <property type="entry name" value="BLR6046 PROTEIN"/>
    <property type="match status" value="1"/>
</dbReference>
<accession>A0A261TPM6</accession>
<proteinExistence type="predicted"/>
<dbReference type="InterPro" id="IPR036010">
    <property type="entry name" value="2Fe-2S_ferredoxin-like_sf"/>
</dbReference>
<dbReference type="OrthoDB" id="9179439at2"/>
<dbReference type="Pfam" id="PF01799">
    <property type="entry name" value="Fer2_2"/>
    <property type="match status" value="1"/>
</dbReference>
<evidence type="ECO:0000256" key="5">
    <source>
        <dbReference type="ARBA" id="ARBA00023014"/>
    </source>
</evidence>
<keyword evidence="2" id="KW-0479">Metal-binding</keyword>
<dbReference type="PROSITE" id="PS51085">
    <property type="entry name" value="2FE2S_FER_2"/>
    <property type="match status" value="1"/>
</dbReference>
<dbReference type="InterPro" id="IPR051452">
    <property type="entry name" value="Diverse_Oxidoreductases"/>
</dbReference>
<dbReference type="InterPro" id="IPR036884">
    <property type="entry name" value="2Fe-2S-bd_dom_sf"/>
</dbReference>
<dbReference type="PANTHER" id="PTHR44379">
    <property type="entry name" value="OXIDOREDUCTASE WITH IRON-SULFUR SUBUNIT"/>
    <property type="match status" value="1"/>
</dbReference>
<gene>
    <name evidence="7" type="ORF">CAL20_21545</name>
</gene>
<keyword evidence="1" id="KW-0001">2Fe-2S</keyword>
<evidence type="ECO:0000313" key="7">
    <source>
        <dbReference type="EMBL" id="OZI50970.1"/>
    </source>
</evidence>
<dbReference type="CDD" id="cd00207">
    <property type="entry name" value="fer2"/>
    <property type="match status" value="1"/>
</dbReference>
<reference evidence="7 8" key="1">
    <citation type="submission" date="2017-05" db="EMBL/GenBank/DDBJ databases">
        <title>Complete and WGS of Bordetella genogroups.</title>
        <authorList>
            <person name="Spilker T."/>
            <person name="LiPuma J."/>
        </authorList>
    </citation>
    <scope>NUCLEOTIDE SEQUENCE [LARGE SCALE GENOMIC DNA]</scope>
    <source>
        <strain evidence="7 8">AU9919</strain>
    </source>
</reference>
<name>A0A261TPM6_9BORD</name>
<dbReference type="InterPro" id="IPR002888">
    <property type="entry name" value="2Fe-2S-bd"/>
</dbReference>
<dbReference type="PROSITE" id="PS00197">
    <property type="entry name" value="2FE2S_FER_1"/>
    <property type="match status" value="1"/>
</dbReference>